<evidence type="ECO:0000313" key="4">
    <source>
        <dbReference type="Proteomes" id="UP000517106"/>
    </source>
</evidence>
<reference evidence="3 4" key="1">
    <citation type="submission" date="2020-07" db="EMBL/GenBank/DDBJ databases">
        <title>Description of Limosilactobacillus balticus sp. nov., Limosilactobacillus agrestis sp. nov., Limosilactobacillus albertensis sp. nov., Limosilactobacillus rudii sp. nov., Limosilactobacillus fastidiosus sp. nov., five novel Limosilactobacillus species isolated from the vertebrate gastrointestinal tract, and proposal of 6 subspecies of Limosilactobacillus reuteri adapted to the gastrointestinal tract of specific vertebrate hosts.</title>
        <authorList>
            <person name="Li F."/>
            <person name="Cheng C."/>
            <person name="Zheng J."/>
            <person name="Quevedo R.M."/>
            <person name="Li J."/>
            <person name="Roos S."/>
            <person name="Gaenzle M.G."/>
            <person name="Walter J."/>
        </authorList>
    </citation>
    <scope>NUCLEOTIDE SEQUENCE [LARGE SCALE GENOMIC DNA]</scope>
    <source>
        <strain evidence="3 4">STM2_1</strain>
    </source>
</reference>
<keyword evidence="1" id="KW-1133">Transmembrane helix</keyword>
<proteinExistence type="predicted"/>
<dbReference type="Pfam" id="PF12773">
    <property type="entry name" value="DZR"/>
    <property type="match status" value="1"/>
</dbReference>
<dbReference type="Proteomes" id="UP000517106">
    <property type="component" value="Unassembled WGS sequence"/>
</dbReference>
<dbReference type="RefSeq" id="WP_182596280.1">
    <property type="nucleotide sequence ID" value="NZ_JACIVA010000046.1"/>
</dbReference>
<keyword evidence="1" id="KW-0812">Transmembrane</keyword>
<accession>A0A7W3UL22</accession>
<gene>
    <name evidence="3" type="ORF">H5S09_06320</name>
</gene>
<comment type="caution">
    <text evidence="3">The sequence shown here is derived from an EMBL/GenBank/DDBJ whole genome shotgun (WGS) entry which is preliminary data.</text>
</comment>
<sequence length="241" mass="27475">MRICPHCNTVNEDDATTCVNCGAVLTKPILALICPKCGKVSPIGTKECPVCHEKLVEQNQQVLNYSIQPPKKKRILGVTLMLLIFGGIFLFISINYSRIAPNRYVKYLGVEFNFQDSQHHTLSKRYFMVKQNNKRYQARFSVAYLGQGKQGRNKMNTSETKKFAAQYRQNPHYTLDVKPTMARLNGPQQVVIRTSRSKILTGYKSRSFEEKIASDTFPCIVKGNSQIKYVHLLSAMARPYE</sequence>
<dbReference type="AlphaFoldDB" id="A0A7W3UL22"/>
<feature type="transmembrane region" description="Helical" evidence="1">
    <location>
        <begin position="75"/>
        <end position="96"/>
    </location>
</feature>
<feature type="domain" description="DZANK-type" evidence="2">
    <location>
        <begin position="4"/>
        <end position="51"/>
    </location>
</feature>
<name>A0A7W3UL22_9LACO</name>
<protein>
    <submittedName>
        <fullName evidence="3">Zinc ribbon domain-containing protein</fullName>
    </submittedName>
</protein>
<dbReference type="InterPro" id="IPR025874">
    <property type="entry name" value="DZR"/>
</dbReference>
<evidence type="ECO:0000259" key="2">
    <source>
        <dbReference type="Pfam" id="PF12773"/>
    </source>
</evidence>
<organism evidence="3 4">
    <name type="scientific">Limosilactobacillus rudii</name>
    <dbReference type="NCBI Taxonomy" id="2759755"/>
    <lineage>
        <taxon>Bacteria</taxon>
        <taxon>Bacillati</taxon>
        <taxon>Bacillota</taxon>
        <taxon>Bacilli</taxon>
        <taxon>Lactobacillales</taxon>
        <taxon>Lactobacillaceae</taxon>
        <taxon>Limosilactobacillus</taxon>
    </lineage>
</organism>
<dbReference type="EMBL" id="JACIVA010000046">
    <property type="protein sequence ID" value="MBB1097552.1"/>
    <property type="molecule type" value="Genomic_DNA"/>
</dbReference>
<evidence type="ECO:0000313" key="3">
    <source>
        <dbReference type="EMBL" id="MBB1097552.1"/>
    </source>
</evidence>
<evidence type="ECO:0000256" key="1">
    <source>
        <dbReference type="SAM" id="Phobius"/>
    </source>
</evidence>
<keyword evidence="4" id="KW-1185">Reference proteome</keyword>
<keyword evidence="1" id="KW-0472">Membrane</keyword>